<dbReference type="InterPro" id="IPR036291">
    <property type="entry name" value="NAD(P)-bd_dom_sf"/>
</dbReference>
<reference evidence="2 3" key="1">
    <citation type="journal article" date="2018" name="Nat. Biotechnol.">
        <title>A standardized bacterial taxonomy based on genome phylogeny substantially revises the tree of life.</title>
        <authorList>
            <person name="Parks D.H."/>
            <person name="Chuvochina M."/>
            <person name="Waite D.W."/>
            <person name="Rinke C."/>
            <person name="Skarshewski A."/>
            <person name="Chaumeil P.A."/>
            <person name="Hugenholtz P."/>
        </authorList>
    </citation>
    <scope>NUCLEOTIDE SEQUENCE [LARGE SCALE GENOMIC DNA]</scope>
    <source>
        <strain evidence="2">UBA9049</strain>
    </source>
</reference>
<dbReference type="Pfam" id="PF03446">
    <property type="entry name" value="NAD_binding_2"/>
    <property type="match status" value="1"/>
</dbReference>
<proteinExistence type="predicted"/>
<dbReference type="EMBL" id="DLYI01000156">
    <property type="protein sequence ID" value="HAC28548.1"/>
    <property type="molecule type" value="Genomic_DNA"/>
</dbReference>
<dbReference type="GO" id="GO:0050661">
    <property type="term" value="F:NADP binding"/>
    <property type="evidence" value="ECO:0007669"/>
    <property type="project" value="InterPro"/>
</dbReference>
<dbReference type="Gene3D" id="3.40.50.720">
    <property type="entry name" value="NAD(P)-binding Rossmann-like Domain"/>
    <property type="match status" value="1"/>
</dbReference>
<organism evidence="2 3">
    <name type="scientific">Marinobacter nauticus</name>
    <name type="common">Marinobacter hydrocarbonoclasticus</name>
    <name type="synonym">Marinobacter aquaeolei</name>
    <dbReference type="NCBI Taxonomy" id="2743"/>
    <lineage>
        <taxon>Bacteria</taxon>
        <taxon>Pseudomonadati</taxon>
        <taxon>Pseudomonadota</taxon>
        <taxon>Gammaproteobacteria</taxon>
        <taxon>Pseudomonadales</taxon>
        <taxon>Marinobacteraceae</taxon>
        <taxon>Marinobacter</taxon>
    </lineage>
</organism>
<dbReference type="Proteomes" id="UP000261325">
    <property type="component" value="Unassembled WGS sequence"/>
</dbReference>
<dbReference type="SUPFAM" id="SSF51735">
    <property type="entry name" value="NAD(P)-binding Rossmann-fold domains"/>
    <property type="match status" value="1"/>
</dbReference>
<sequence length="44" mass="4709">FLGIGLMGTPMTRNLLDAGFSMTLWNRTTSKCEPFASEATIAGT</sequence>
<feature type="non-terminal residue" evidence="2">
    <location>
        <position position="44"/>
    </location>
</feature>
<name>A0A3B8WLM6_MARNT</name>
<feature type="non-terminal residue" evidence="2">
    <location>
        <position position="1"/>
    </location>
</feature>
<evidence type="ECO:0000313" key="3">
    <source>
        <dbReference type="Proteomes" id="UP000261325"/>
    </source>
</evidence>
<dbReference type="PANTHER" id="PTHR43580">
    <property type="entry name" value="OXIDOREDUCTASE GLYR1-RELATED"/>
    <property type="match status" value="1"/>
</dbReference>
<evidence type="ECO:0000313" key="2">
    <source>
        <dbReference type="EMBL" id="HAC28548.1"/>
    </source>
</evidence>
<dbReference type="InterPro" id="IPR051265">
    <property type="entry name" value="HIBADH-related_NP60_sf"/>
</dbReference>
<comment type="caution">
    <text evidence="2">The sequence shown here is derived from an EMBL/GenBank/DDBJ whole genome shotgun (WGS) entry which is preliminary data.</text>
</comment>
<protein>
    <submittedName>
        <fullName evidence="2">2-hydroxy-3-oxopropionate reductase</fullName>
    </submittedName>
</protein>
<feature type="domain" description="6-phosphogluconate dehydrogenase NADP-binding" evidence="1">
    <location>
        <begin position="1"/>
        <end position="40"/>
    </location>
</feature>
<dbReference type="AlphaFoldDB" id="A0A3B8WLM6"/>
<gene>
    <name evidence="2" type="ORF">DCF82_12140</name>
</gene>
<dbReference type="PANTHER" id="PTHR43580:SF2">
    <property type="entry name" value="CYTOKINE-LIKE NUCLEAR FACTOR N-PAC"/>
    <property type="match status" value="1"/>
</dbReference>
<dbReference type="InterPro" id="IPR006115">
    <property type="entry name" value="6PGDH_NADP-bd"/>
</dbReference>
<evidence type="ECO:0000259" key="1">
    <source>
        <dbReference type="Pfam" id="PF03446"/>
    </source>
</evidence>
<accession>A0A3B8WLM6</accession>